<keyword evidence="4" id="KW-1003">Cell membrane</keyword>
<feature type="transmembrane region" description="Helical" evidence="12">
    <location>
        <begin position="456"/>
        <end position="480"/>
    </location>
</feature>
<evidence type="ECO:0000256" key="7">
    <source>
        <dbReference type="ARBA" id="ARBA00022692"/>
    </source>
</evidence>
<dbReference type="PANTHER" id="PTHR32024">
    <property type="entry name" value="TRK SYSTEM POTASSIUM UPTAKE PROTEIN TRKG-RELATED"/>
    <property type="match status" value="1"/>
</dbReference>
<dbReference type="EMBL" id="CP146612">
    <property type="protein sequence ID" value="WWX24639.1"/>
    <property type="molecule type" value="Genomic_DNA"/>
</dbReference>
<name>A0ABZ2J134_9CHLR</name>
<accession>A0ABZ2J134</accession>
<keyword evidence="9 12" id="KW-1133">Transmembrane helix</keyword>
<gene>
    <name evidence="13" type="ORF">V8247_05060</name>
</gene>
<dbReference type="PIRSF" id="PIRSF006247">
    <property type="entry name" value="TrkH"/>
    <property type="match status" value="1"/>
</dbReference>
<keyword evidence="14" id="KW-1185">Reference proteome</keyword>
<evidence type="ECO:0000256" key="4">
    <source>
        <dbReference type="ARBA" id="ARBA00022475"/>
    </source>
</evidence>
<evidence type="ECO:0000256" key="12">
    <source>
        <dbReference type="SAM" id="Phobius"/>
    </source>
</evidence>
<dbReference type="RefSeq" id="WP_338736752.1">
    <property type="nucleotide sequence ID" value="NZ_CP146612.1"/>
</dbReference>
<evidence type="ECO:0000256" key="5">
    <source>
        <dbReference type="ARBA" id="ARBA00022519"/>
    </source>
</evidence>
<comment type="subcellular location">
    <subcellularLocation>
        <location evidence="1">Cell inner membrane</location>
        <topology evidence="1">Multi-pass membrane protein</topology>
    </subcellularLocation>
</comment>
<feature type="transmembrane region" description="Helical" evidence="12">
    <location>
        <begin position="274"/>
        <end position="292"/>
    </location>
</feature>
<keyword evidence="6" id="KW-0633">Potassium transport</keyword>
<evidence type="ECO:0000256" key="3">
    <source>
        <dbReference type="ARBA" id="ARBA00022448"/>
    </source>
</evidence>
<reference evidence="13 14" key="1">
    <citation type="submission" date="2024-03" db="EMBL/GenBank/DDBJ databases">
        <title>A Dehalogenimonas Isolated from Estuarine Sediments Dihaloeliminates Chlorinated Alkanes.</title>
        <authorList>
            <person name="Yang Y."/>
            <person name="Wang H."/>
        </authorList>
    </citation>
    <scope>NUCLEOTIDE SEQUENCE [LARGE SCALE GENOMIC DNA]</scope>
    <source>
        <strain evidence="13 14">W</strain>
    </source>
</reference>
<proteinExistence type="inferred from homology"/>
<comment type="similarity">
    <text evidence="2">Belongs to the TrkH potassium transport family.</text>
</comment>
<keyword evidence="3" id="KW-0813">Transport</keyword>
<dbReference type="InterPro" id="IPR004772">
    <property type="entry name" value="TrkH"/>
</dbReference>
<dbReference type="Proteomes" id="UP001375370">
    <property type="component" value="Chromosome"/>
</dbReference>
<evidence type="ECO:0000256" key="11">
    <source>
        <dbReference type="ARBA" id="ARBA00023136"/>
    </source>
</evidence>
<keyword evidence="10" id="KW-0406">Ion transport</keyword>
<protein>
    <submittedName>
        <fullName evidence="13">TrkH family potassium uptake protein</fullName>
    </submittedName>
</protein>
<evidence type="ECO:0000256" key="6">
    <source>
        <dbReference type="ARBA" id="ARBA00022538"/>
    </source>
</evidence>
<keyword evidence="5" id="KW-0997">Cell inner membrane</keyword>
<evidence type="ECO:0000256" key="9">
    <source>
        <dbReference type="ARBA" id="ARBA00022989"/>
    </source>
</evidence>
<feature type="transmembrane region" description="Helical" evidence="12">
    <location>
        <begin position="394"/>
        <end position="417"/>
    </location>
</feature>
<dbReference type="Pfam" id="PF02386">
    <property type="entry name" value="TrkH"/>
    <property type="match status" value="1"/>
</dbReference>
<evidence type="ECO:0000313" key="13">
    <source>
        <dbReference type="EMBL" id="WWX24639.1"/>
    </source>
</evidence>
<evidence type="ECO:0000313" key="14">
    <source>
        <dbReference type="Proteomes" id="UP001375370"/>
    </source>
</evidence>
<evidence type="ECO:0000256" key="8">
    <source>
        <dbReference type="ARBA" id="ARBA00022958"/>
    </source>
</evidence>
<feature type="transmembrane region" description="Helical" evidence="12">
    <location>
        <begin position="332"/>
        <end position="358"/>
    </location>
</feature>
<feature type="transmembrane region" description="Helical" evidence="12">
    <location>
        <begin position="69"/>
        <end position="90"/>
    </location>
</feature>
<organism evidence="13 14">
    <name type="scientific">Candidatus Dehalogenimonas loeffleri</name>
    <dbReference type="NCBI Taxonomy" id="3127115"/>
    <lineage>
        <taxon>Bacteria</taxon>
        <taxon>Bacillati</taxon>
        <taxon>Chloroflexota</taxon>
        <taxon>Dehalococcoidia</taxon>
        <taxon>Dehalococcoidales</taxon>
        <taxon>Dehalococcoidaceae</taxon>
        <taxon>Dehalogenimonas</taxon>
    </lineage>
</organism>
<dbReference type="InterPro" id="IPR003445">
    <property type="entry name" value="Cat_transpt"/>
</dbReference>
<evidence type="ECO:0000256" key="2">
    <source>
        <dbReference type="ARBA" id="ARBA00009137"/>
    </source>
</evidence>
<dbReference type="PANTHER" id="PTHR32024:SF2">
    <property type="entry name" value="TRK SYSTEM POTASSIUM UPTAKE PROTEIN TRKG-RELATED"/>
    <property type="match status" value="1"/>
</dbReference>
<feature type="transmembrane region" description="Helical" evidence="12">
    <location>
        <begin position="182"/>
        <end position="206"/>
    </location>
</feature>
<evidence type="ECO:0000256" key="1">
    <source>
        <dbReference type="ARBA" id="ARBA00004429"/>
    </source>
</evidence>
<feature type="transmembrane region" description="Helical" evidence="12">
    <location>
        <begin position="135"/>
        <end position="161"/>
    </location>
</feature>
<feature type="transmembrane region" description="Helical" evidence="12">
    <location>
        <begin position="38"/>
        <end position="57"/>
    </location>
</feature>
<evidence type="ECO:0000256" key="10">
    <source>
        <dbReference type="ARBA" id="ARBA00023065"/>
    </source>
</evidence>
<keyword evidence="7 12" id="KW-0812">Transmembrane</keyword>
<keyword evidence="8" id="KW-0630">Potassium</keyword>
<keyword evidence="11 12" id="KW-0472">Membrane</keyword>
<sequence length="483" mass="52109">MNLITIVHFLSLLVTLLGGVMAVPTALSLVQGEPSAGAMSAATIITTFGGGLVFLLTRSRRQKLAQRDVFVLVVAAWVAACIFGALPYYFSGALPTFLDAFFEAMSGFTTTGATVMTHISDQSQGILLWRSLTQWLGGMGIITLFVALFPLLGIGAAQMADAEMPGEAGERMTSRIRETAKVLWLIYISFTVLCFGSLMVAGLPLFDSVNISLTTLPTGGFAPVNLSIEEYGNTAVQLIVNFFMLLAGINFALFYYLFMKRKPGKLFKNPEFQLYIGLMAAAILFITFNLVVNDVMPFADALRQGSFQATSIMTTTGYTSANYDTWPVFSRAIILMLMVVGGSAGATAGGIKVIRLLVLIKYSYRRVVLAFNPNAVIPLKVGDTVMPEKTVSRIMSLTVLYLAILWGGFLVMSALGLDIETALSAVVSAISNVGPGLGGVGPYENFAWIPDAGKGVLIVLMLAGRLELFTLLVLFVPSFWRRY</sequence>
<feature type="transmembrane region" description="Helical" evidence="12">
    <location>
        <begin position="235"/>
        <end position="258"/>
    </location>
</feature>